<name>A0ACB0XZZ8_MELEN</name>
<organism evidence="1 2">
    <name type="scientific">Meloidogyne enterolobii</name>
    <name type="common">Root-knot nematode worm</name>
    <name type="synonym">Meloidogyne mayaguensis</name>
    <dbReference type="NCBI Taxonomy" id="390850"/>
    <lineage>
        <taxon>Eukaryota</taxon>
        <taxon>Metazoa</taxon>
        <taxon>Ecdysozoa</taxon>
        <taxon>Nematoda</taxon>
        <taxon>Chromadorea</taxon>
        <taxon>Rhabditida</taxon>
        <taxon>Tylenchina</taxon>
        <taxon>Tylenchomorpha</taxon>
        <taxon>Tylenchoidea</taxon>
        <taxon>Meloidogynidae</taxon>
        <taxon>Meloidogyninae</taxon>
        <taxon>Meloidogyne</taxon>
    </lineage>
</organism>
<keyword evidence="2" id="KW-1185">Reference proteome</keyword>
<comment type="caution">
    <text evidence="1">The sequence shown here is derived from an EMBL/GenBank/DDBJ whole genome shotgun (WGS) entry which is preliminary data.</text>
</comment>
<evidence type="ECO:0000313" key="1">
    <source>
        <dbReference type="EMBL" id="CAK5024929.1"/>
    </source>
</evidence>
<evidence type="ECO:0000313" key="2">
    <source>
        <dbReference type="Proteomes" id="UP001497535"/>
    </source>
</evidence>
<reference evidence="1" key="1">
    <citation type="submission" date="2023-11" db="EMBL/GenBank/DDBJ databases">
        <authorList>
            <person name="Poullet M."/>
        </authorList>
    </citation>
    <scope>NUCLEOTIDE SEQUENCE</scope>
    <source>
        <strain evidence="1">E1834</strain>
    </source>
</reference>
<dbReference type="Proteomes" id="UP001497535">
    <property type="component" value="Unassembled WGS sequence"/>
</dbReference>
<proteinExistence type="predicted"/>
<protein>
    <submittedName>
        <fullName evidence="1">Uncharacterized protein</fullName>
    </submittedName>
</protein>
<dbReference type="EMBL" id="CAVMJV010000004">
    <property type="protein sequence ID" value="CAK5024929.1"/>
    <property type="molecule type" value="Genomic_DNA"/>
</dbReference>
<accession>A0ACB0XZZ8</accession>
<sequence>MFCFVLLSYFVSQVKVMIFVLFFFFCIEKCLKENKGRNKGRKMLLRTIIIFILNKKNFLTSNKEGKSGEEREKHLTLPSFFDLKSRLILLFF</sequence>
<gene>
    <name evidence="1" type="ORF">MENTE1834_LOCUS5646</name>
</gene>